<evidence type="ECO:0000256" key="2">
    <source>
        <dbReference type="ARBA" id="ARBA00022801"/>
    </source>
</evidence>
<protein>
    <submittedName>
        <fullName evidence="7">SH3 domain-containing protein</fullName>
    </submittedName>
</protein>
<dbReference type="InterPro" id="IPR036116">
    <property type="entry name" value="FN3_sf"/>
</dbReference>
<dbReference type="Proteomes" id="UP001198983">
    <property type="component" value="Chromosome"/>
</dbReference>
<proteinExistence type="inferred from homology"/>
<evidence type="ECO:0000259" key="5">
    <source>
        <dbReference type="PROSITE" id="PS50853"/>
    </source>
</evidence>
<accession>A0AAX2ZDK8</accession>
<keyword evidence="3" id="KW-0326">Glycosidase</keyword>
<dbReference type="AlphaFoldDB" id="A0AAX2ZDK8"/>
<dbReference type="InterPro" id="IPR013783">
    <property type="entry name" value="Ig-like_fold"/>
</dbReference>
<dbReference type="GO" id="GO:0009253">
    <property type="term" value="P:peptidoglycan catabolic process"/>
    <property type="evidence" value="ECO:0007669"/>
    <property type="project" value="InterPro"/>
</dbReference>
<dbReference type="InterPro" id="IPR052354">
    <property type="entry name" value="Cell_Wall_Dynamics_Protein"/>
</dbReference>
<dbReference type="SUPFAM" id="SSF51445">
    <property type="entry name" value="(Trans)glycosidases"/>
    <property type="match status" value="1"/>
</dbReference>
<dbReference type="SMART" id="SM00060">
    <property type="entry name" value="FN3"/>
    <property type="match status" value="1"/>
</dbReference>
<name>A0AAX2ZDK8_9FIRM</name>
<dbReference type="RefSeq" id="WP_228415628.1">
    <property type="nucleotide sequence ID" value="NZ_CP081135.1"/>
</dbReference>
<keyword evidence="4" id="KW-0732">Signal</keyword>
<sequence length="733" mass="80137">MNKYTKSFLALSLSFTMVSQNIMIIANAQETGSVQIAEKLSSNNVAINDNSYQPDPKENPKYNMGHQNEMRLFTTRSALPNLQVTPITKPNLIGQGVVNTSNLNVRSGPSTSYGVIGTVASGTNVEVLDKSGSWYKISYNDTYGYVSGTYITLSPAQLGIDVSKWNGSIDWNKVKASGVDYAIIRAGYGTSTVDPYFHENIKGAINAGVEVGVYWFSYATTSAKAKIEAQKCVETIAPYKDKISYPVFFDFEYDSVDYALKQGVTVTKSLATSMSNAFLDYVEGQGYKRGLYTNNDFGSRYFSDELLSSSYLWIAQYSSTNTYPRPYMMWQYTDKGTIEGIGTSTSPKYFDMNYTFLLPEPTKAIDLSKATVSAISDQEYTGKEIKPSVKVSYSGKELVSGKDYQVSYSNNTSVGTATVKITGIGGYTGSITTSFKIVNNTPSKVTGLVIKSKTTNSLTLSWTKVSNSQGYKVYKYDNSTSSYKLLKTITGNANITYTDSNLKANTSYTYKVRAYKNVDGNTLYGEYSSSIKGQTDAELTVIKTGTTKSGVNVRSGPSTSYGKVGYLNGGTKVEIVGIDAKTGWYKIKYNNGYAYVSNLYVIIQNESTKPGIATSGVNVRSGPSTSYKKLGYLNSGTKVDIIEKDAKTGWYKIKYNNGYAYASKLYIAEIKTGTTKSGVNVRSGPSSSYGKVGYLNGGTKVEIVGTDAKTGWYKIVYNKGFAYVSNSYVTINK</sequence>
<evidence type="ECO:0000259" key="6">
    <source>
        <dbReference type="PROSITE" id="PS51781"/>
    </source>
</evidence>
<dbReference type="InterPro" id="IPR003646">
    <property type="entry name" value="SH3-like_bac-type"/>
</dbReference>
<dbReference type="Pfam" id="PF00041">
    <property type="entry name" value="fn3"/>
    <property type="match status" value="1"/>
</dbReference>
<evidence type="ECO:0000256" key="4">
    <source>
        <dbReference type="SAM" id="SignalP"/>
    </source>
</evidence>
<dbReference type="Pfam" id="PF01183">
    <property type="entry name" value="Glyco_hydro_25"/>
    <property type="match status" value="1"/>
</dbReference>
<dbReference type="InterPro" id="IPR003961">
    <property type="entry name" value="FN3_dom"/>
</dbReference>
<evidence type="ECO:0000256" key="1">
    <source>
        <dbReference type="ARBA" id="ARBA00010646"/>
    </source>
</evidence>
<dbReference type="PANTHER" id="PTHR34408">
    <property type="entry name" value="FAMILY PROTEIN, PUTATIVE-RELATED"/>
    <property type="match status" value="1"/>
</dbReference>
<dbReference type="GO" id="GO:0016998">
    <property type="term" value="P:cell wall macromolecule catabolic process"/>
    <property type="evidence" value="ECO:0007669"/>
    <property type="project" value="InterPro"/>
</dbReference>
<reference evidence="7 8" key="1">
    <citation type="journal article" date="2023" name="Int. J. Syst. Evol. Microbiol.">
        <title>Terrisporobacter hibernicus sp. nov., isolated from bovine faeces in Northern Ireland.</title>
        <authorList>
            <person name="Mitchell M."/>
            <person name="Nguyen S.V."/>
            <person name="Connor M."/>
            <person name="Fairley D.J."/>
            <person name="Donoghue O."/>
            <person name="Marshall H."/>
            <person name="Koolman L."/>
            <person name="McMullan G."/>
            <person name="Schaffer K.E."/>
            <person name="McGrath J.W."/>
            <person name="Fanning S."/>
        </authorList>
    </citation>
    <scope>NUCLEOTIDE SEQUENCE [LARGE SCALE GENOMIC DNA]</scope>
    <source>
        <strain evidence="7 8">MCA3</strain>
    </source>
</reference>
<evidence type="ECO:0000256" key="3">
    <source>
        <dbReference type="ARBA" id="ARBA00023295"/>
    </source>
</evidence>
<dbReference type="PANTHER" id="PTHR34408:SF1">
    <property type="entry name" value="GLYCOSYL HYDROLASE FAMILY 19 DOMAIN-CONTAINING PROTEIN HI_1415"/>
    <property type="match status" value="1"/>
</dbReference>
<dbReference type="SMART" id="SM00287">
    <property type="entry name" value="SH3b"/>
    <property type="match status" value="4"/>
</dbReference>
<keyword evidence="2" id="KW-0378">Hydrolase</keyword>
<dbReference type="Gene3D" id="2.30.30.40">
    <property type="entry name" value="SH3 Domains"/>
    <property type="match status" value="4"/>
</dbReference>
<comment type="similarity">
    <text evidence="1">Belongs to the glycosyl hydrolase 25 family.</text>
</comment>
<evidence type="ECO:0000313" key="7">
    <source>
        <dbReference type="EMBL" id="UEL47091.1"/>
    </source>
</evidence>
<dbReference type="KEGG" id="tem:JW646_15860"/>
<dbReference type="InterPro" id="IPR002053">
    <property type="entry name" value="Glyco_hydro_25"/>
</dbReference>
<dbReference type="PROSITE" id="PS50853">
    <property type="entry name" value="FN3"/>
    <property type="match status" value="1"/>
</dbReference>
<dbReference type="InterPro" id="IPR017853">
    <property type="entry name" value="GH"/>
</dbReference>
<feature type="domain" description="SH3b" evidence="6">
    <location>
        <begin position="538"/>
        <end position="603"/>
    </location>
</feature>
<dbReference type="CDD" id="cd06414">
    <property type="entry name" value="GH25_LytC-like"/>
    <property type="match status" value="1"/>
</dbReference>
<feature type="chain" id="PRO_5043612408" evidence="4">
    <location>
        <begin position="29"/>
        <end position="733"/>
    </location>
</feature>
<evidence type="ECO:0000313" key="8">
    <source>
        <dbReference type="Proteomes" id="UP001198983"/>
    </source>
</evidence>
<dbReference type="PROSITE" id="PS51781">
    <property type="entry name" value="SH3B"/>
    <property type="match status" value="3"/>
</dbReference>
<dbReference type="SMART" id="SM00641">
    <property type="entry name" value="Glyco_25"/>
    <property type="match status" value="1"/>
</dbReference>
<dbReference type="EMBL" id="CP081135">
    <property type="protein sequence ID" value="UEL47091.1"/>
    <property type="molecule type" value="Genomic_DNA"/>
</dbReference>
<feature type="domain" description="SH3b" evidence="6">
    <location>
        <begin position="604"/>
        <end position="676"/>
    </location>
</feature>
<dbReference type="Gene3D" id="2.60.40.10">
    <property type="entry name" value="Immunoglobulins"/>
    <property type="match status" value="1"/>
</dbReference>
<keyword evidence="8" id="KW-1185">Reference proteome</keyword>
<gene>
    <name evidence="7" type="ORF">JW646_15860</name>
</gene>
<feature type="domain" description="SH3b" evidence="6">
    <location>
        <begin position="93"/>
        <end position="155"/>
    </location>
</feature>
<dbReference type="PROSITE" id="PS51904">
    <property type="entry name" value="GLYCOSYL_HYDROL_F25_2"/>
    <property type="match status" value="1"/>
</dbReference>
<dbReference type="SUPFAM" id="SSF49265">
    <property type="entry name" value="Fibronectin type III"/>
    <property type="match status" value="1"/>
</dbReference>
<dbReference type="CDD" id="cd00063">
    <property type="entry name" value="FN3"/>
    <property type="match status" value="1"/>
</dbReference>
<dbReference type="Pfam" id="PF08239">
    <property type="entry name" value="SH3_3"/>
    <property type="match status" value="4"/>
</dbReference>
<feature type="domain" description="Fibronectin type-III" evidence="5">
    <location>
        <begin position="441"/>
        <end position="538"/>
    </location>
</feature>
<feature type="signal peptide" evidence="4">
    <location>
        <begin position="1"/>
        <end position="28"/>
    </location>
</feature>
<organism evidence="7 8">
    <name type="scientific">Terrisporobacter hibernicus</name>
    <dbReference type="NCBI Taxonomy" id="2813371"/>
    <lineage>
        <taxon>Bacteria</taxon>
        <taxon>Bacillati</taxon>
        <taxon>Bacillota</taxon>
        <taxon>Clostridia</taxon>
        <taxon>Peptostreptococcales</taxon>
        <taxon>Peptostreptococcaceae</taxon>
        <taxon>Terrisporobacter</taxon>
    </lineage>
</organism>
<dbReference type="InterPro" id="IPR018077">
    <property type="entry name" value="Glyco_hydro_fam25_subgr"/>
</dbReference>
<dbReference type="GO" id="GO:0003796">
    <property type="term" value="F:lysozyme activity"/>
    <property type="evidence" value="ECO:0007669"/>
    <property type="project" value="InterPro"/>
</dbReference>
<dbReference type="Gene3D" id="3.20.20.80">
    <property type="entry name" value="Glycosidases"/>
    <property type="match status" value="1"/>
</dbReference>